<sequence>MPVSRTWCCISKQDIRRKETKAPIISSDLVRKSCKMDPGRDVSFEFRAWPFSRVPECVENIIAMVFRSMKEDDEEECEMRRTR</sequence>
<dbReference type="VEuPathDB" id="VectorBase:HLOH_049790"/>
<protein>
    <submittedName>
        <fullName evidence="1">Uncharacterized protein</fullName>
    </submittedName>
</protein>
<evidence type="ECO:0000313" key="2">
    <source>
        <dbReference type="Proteomes" id="UP000821853"/>
    </source>
</evidence>
<name>A0A9J6H8A2_HAELO</name>
<organism evidence="1 2">
    <name type="scientific">Haemaphysalis longicornis</name>
    <name type="common">Bush tick</name>
    <dbReference type="NCBI Taxonomy" id="44386"/>
    <lineage>
        <taxon>Eukaryota</taxon>
        <taxon>Metazoa</taxon>
        <taxon>Ecdysozoa</taxon>
        <taxon>Arthropoda</taxon>
        <taxon>Chelicerata</taxon>
        <taxon>Arachnida</taxon>
        <taxon>Acari</taxon>
        <taxon>Parasitiformes</taxon>
        <taxon>Ixodida</taxon>
        <taxon>Ixodoidea</taxon>
        <taxon>Ixodidae</taxon>
        <taxon>Haemaphysalinae</taxon>
        <taxon>Haemaphysalis</taxon>
    </lineage>
</organism>
<gene>
    <name evidence="1" type="ORF">HPB48_023986</name>
</gene>
<proteinExistence type="predicted"/>
<accession>A0A9J6H8A2</accession>
<dbReference type="Proteomes" id="UP000821853">
    <property type="component" value="Unassembled WGS sequence"/>
</dbReference>
<dbReference type="AlphaFoldDB" id="A0A9J6H8A2"/>
<keyword evidence="2" id="KW-1185">Reference proteome</keyword>
<evidence type="ECO:0000313" key="1">
    <source>
        <dbReference type="EMBL" id="KAH9383160.1"/>
    </source>
</evidence>
<comment type="caution">
    <text evidence="1">The sequence shown here is derived from an EMBL/GenBank/DDBJ whole genome shotgun (WGS) entry which is preliminary data.</text>
</comment>
<reference evidence="1 2" key="1">
    <citation type="journal article" date="2020" name="Cell">
        <title>Large-Scale Comparative Analyses of Tick Genomes Elucidate Their Genetic Diversity and Vector Capacities.</title>
        <authorList>
            <consortium name="Tick Genome and Microbiome Consortium (TIGMIC)"/>
            <person name="Jia N."/>
            <person name="Wang J."/>
            <person name="Shi W."/>
            <person name="Du L."/>
            <person name="Sun Y."/>
            <person name="Zhan W."/>
            <person name="Jiang J.F."/>
            <person name="Wang Q."/>
            <person name="Zhang B."/>
            <person name="Ji P."/>
            <person name="Bell-Sakyi L."/>
            <person name="Cui X.M."/>
            <person name="Yuan T.T."/>
            <person name="Jiang B.G."/>
            <person name="Yang W.F."/>
            <person name="Lam T.T."/>
            <person name="Chang Q.C."/>
            <person name="Ding S.J."/>
            <person name="Wang X.J."/>
            <person name="Zhu J.G."/>
            <person name="Ruan X.D."/>
            <person name="Zhao L."/>
            <person name="Wei J.T."/>
            <person name="Ye R.Z."/>
            <person name="Que T.C."/>
            <person name="Du C.H."/>
            <person name="Zhou Y.H."/>
            <person name="Cheng J.X."/>
            <person name="Dai P.F."/>
            <person name="Guo W.B."/>
            <person name="Han X.H."/>
            <person name="Huang E.J."/>
            <person name="Li L.F."/>
            <person name="Wei W."/>
            <person name="Gao Y.C."/>
            <person name="Liu J.Z."/>
            <person name="Shao H.Z."/>
            <person name="Wang X."/>
            <person name="Wang C.C."/>
            <person name="Yang T.C."/>
            <person name="Huo Q.B."/>
            <person name="Li W."/>
            <person name="Chen H.Y."/>
            <person name="Chen S.E."/>
            <person name="Zhou L.G."/>
            <person name="Ni X.B."/>
            <person name="Tian J.H."/>
            <person name="Sheng Y."/>
            <person name="Liu T."/>
            <person name="Pan Y.S."/>
            <person name="Xia L.Y."/>
            <person name="Li J."/>
            <person name="Zhao F."/>
            <person name="Cao W.C."/>
        </authorList>
    </citation>
    <scope>NUCLEOTIDE SEQUENCE [LARGE SCALE GENOMIC DNA]</scope>
    <source>
        <strain evidence="1">HaeL-2018</strain>
    </source>
</reference>
<dbReference type="EMBL" id="JABSTR010000988">
    <property type="protein sequence ID" value="KAH9383160.1"/>
    <property type="molecule type" value="Genomic_DNA"/>
</dbReference>